<feature type="compositionally biased region" description="Low complexity" evidence="10">
    <location>
        <begin position="282"/>
        <end position="294"/>
    </location>
</feature>
<dbReference type="InterPro" id="IPR020422">
    <property type="entry name" value="TYR_PHOSPHATASE_DUAL_dom"/>
</dbReference>
<comment type="similarity">
    <text evidence="5">Belongs to the protein-tyrosine phosphatase family. Atypical dual-specificity phosphatase Siw14-like subfamily.</text>
</comment>
<accession>A0A2V2V7M8</accession>
<evidence type="ECO:0000256" key="2">
    <source>
        <dbReference type="ARBA" id="ARBA00012527"/>
    </source>
</evidence>
<dbReference type="PROSITE" id="PS50056">
    <property type="entry name" value="TYR_PHOSPHATASE_2"/>
    <property type="match status" value="1"/>
</dbReference>
<evidence type="ECO:0000256" key="3">
    <source>
        <dbReference type="ARBA" id="ARBA00022490"/>
    </source>
</evidence>
<feature type="domain" description="Tyrosine-protein phosphatase" evidence="11">
    <location>
        <begin position="29"/>
        <end position="178"/>
    </location>
</feature>
<dbReference type="VEuPathDB" id="TriTrypDB:TcYC6_0025010"/>
<reference evidence="13 14" key="1">
    <citation type="journal article" date="2018" name="Microb. Genom.">
        <title>Expanding an expanded genome: long-read sequencing of Trypanosoma cruzi.</title>
        <authorList>
            <person name="Berna L."/>
            <person name="Rodriguez M."/>
            <person name="Chiribao M.L."/>
            <person name="Parodi-Talice A."/>
            <person name="Pita S."/>
            <person name="Rijo G."/>
            <person name="Alvarez-Valin F."/>
            <person name="Robello C."/>
        </authorList>
    </citation>
    <scope>NUCLEOTIDE SEQUENCE [LARGE SCALE GENOMIC DNA]</scope>
    <source>
        <strain evidence="13 14">Dm28c</strain>
    </source>
</reference>
<dbReference type="Proteomes" id="UP000246121">
    <property type="component" value="Unassembled WGS sequence"/>
</dbReference>
<evidence type="ECO:0000256" key="5">
    <source>
        <dbReference type="ARBA" id="ARBA00044949"/>
    </source>
</evidence>
<feature type="compositionally biased region" description="Basic and acidic residues" evidence="10">
    <location>
        <begin position="315"/>
        <end position="340"/>
    </location>
</feature>
<dbReference type="Pfam" id="PF03162">
    <property type="entry name" value="Y_phosphatase2"/>
    <property type="match status" value="1"/>
</dbReference>
<dbReference type="VEuPathDB" id="TriTrypDB:C3747_51g235"/>
<dbReference type="FunFam" id="3.90.190.10:FF:000035">
    <property type="entry name" value="Tyrosine phosphatase, putative"/>
    <property type="match status" value="1"/>
</dbReference>
<comment type="catalytic activity">
    <reaction evidence="9">
        <text>6-diphospho-1D-myo-inositol pentakisphosphate + H2O = 1D-myo-inositol hexakisphosphate + phosphate + H(+)</text>
        <dbReference type="Rhea" id="RHEA:79703"/>
        <dbReference type="ChEBI" id="CHEBI:15377"/>
        <dbReference type="ChEBI" id="CHEBI:15378"/>
        <dbReference type="ChEBI" id="CHEBI:43474"/>
        <dbReference type="ChEBI" id="CHEBI:58130"/>
        <dbReference type="ChEBI" id="CHEBI:230534"/>
        <dbReference type="EC" id="3.6.1.52"/>
    </reaction>
    <physiologicalReaction direction="left-to-right" evidence="9">
        <dbReference type="Rhea" id="RHEA:79704"/>
    </physiologicalReaction>
</comment>
<comment type="catalytic activity">
    <reaction evidence="8">
        <text>1,5-bis(diphospho)-1D-myo-inositol 2,3,4,6-tetrakisphosphate + H2O = 1-diphospho-1D-myo-inositol 2,3,4,5,6-pentakisphosphate + phosphate + 2 H(+)</text>
        <dbReference type="Rhea" id="RHEA:79699"/>
        <dbReference type="ChEBI" id="CHEBI:15377"/>
        <dbReference type="ChEBI" id="CHEBI:15378"/>
        <dbReference type="ChEBI" id="CHEBI:43474"/>
        <dbReference type="ChEBI" id="CHEBI:74946"/>
        <dbReference type="ChEBI" id="CHEBI:77983"/>
        <dbReference type="EC" id="3.6.1.52"/>
    </reaction>
    <physiologicalReaction direction="left-to-right" evidence="8">
        <dbReference type="Rhea" id="RHEA:79700"/>
    </physiologicalReaction>
</comment>
<dbReference type="VEuPathDB" id="TriTrypDB:TCDM_07714"/>
<proteinExistence type="inferred from homology"/>
<dbReference type="VEuPathDB" id="TriTrypDB:Tc_MARK_5881"/>
<evidence type="ECO:0000256" key="10">
    <source>
        <dbReference type="SAM" id="MobiDB-lite"/>
    </source>
</evidence>
<dbReference type="InterPro" id="IPR029021">
    <property type="entry name" value="Prot-tyrosine_phosphatase-like"/>
</dbReference>
<dbReference type="EMBL" id="PRFA01000038">
    <property type="protein sequence ID" value="PWU92390.1"/>
    <property type="molecule type" value="Genomic_DNA"/>
</dbReference>
<protein>
    <recommendedName>
        <fullName evidence="2">diphosphoinositol-polyphosphate diphosphatase</fullName>
        <ecNumber evidence="2">3.6.1.52</ecNumber>
    </recommendedName>
</protein>
<gene>
    <name evidence="13" type="ORF">C4B63_38g150</name>
</gene>
<dbReference type="InterPro" id="IPR016130">
    <property type="entry name" value="Tyr_Pase_AS"/>
</dbReference>
<keyword evidence="3" id="KW-0963">Cytoplasm</keyword>
<dbReference type="VEuPathDB" id="TriTrypDB:BCY84_20022"/>
<keyword evidence="4" id="KW-0378">Hydrolase</keyword>
<comment type="subcellular location">
    <subcellularLocation>
        <location evidence="1">Cytoplasm</location>
    </subcellularLocation>
</comment>
<dbReference type="GO" id="GO:0005737">
    <property type="term" value="C:cytoplasm"/>
    <property type="evidence" value="ECO:0007669"/>
    <property type="project" value="UniProtKB-SubCell"/>
</dbReference>
<dbReference type="VEuPathDB" id="TriTrypDB:TcCLB.510339.14"/>
<comment type="caution">
    <text evidence="13">The sequence shown here is derived from an EMBL/GenBank/DDBJ whole genome shotgun (WGS) entry which is preliminary data.</text>
</comment>
<feature type="compositionally biased region" description="Basic and acidic residues" evidence="10">
    <location>
        <begin position="224"/>
        <end position="241"/>
    </location>
</feature>
<evidence type="ECO:0000256" key="7">
    <source>
        <dbReference type="ARBA" id="ARBA00047562"/>
    </source>
</evidence>
<dbReference type="PROSITE" id="PS50054">
    <property type="entry name" value="TYR_PHOSPHATASE_DUAL"/>
    <property type="match status" value="1"/>
</dbReference>
<evidence type="ECO:0000256" key="4">
    <source>
        <dbReference type="ARBA" id="ARBA00022801"/>
    </source>
</evidence>
<dbReference type="PANTHER" id="PTHR31126:SF48">
    <property type="entry name" value="INOSITOL PHOSPHATASE SIW14"/>
    <property type="match status" value="1"/>
</dbReference>
<evidence type="ECO:0000259" key="11">
    <source>
        <dbReference type="PROSITE" id="PS50054"/>
    </source>
</evidence>
<dbReference type="VEuPathDB" id="TriTrypDB:TcCLB.504033.170"/>
<evidence type="ECO:0000313" key="14">
    <source>
        <dbReference type="Proteomes" id="UP000246121"/>
    </source>
</evidence>
<sequence>MTAPLSLSSVLAPRQMPSAIQEPLVPSINFAMVCPGVYRSGYPTRKNFRFLRALRLRTILYLCPEEYAESNVKFCEENDIRILRFATEGNKEPFMDISEPLMHRILSALVDTRTHPILIHCNKGKHRTGAVVACLRLLQGWSLVSIFQEYRCFAGDKARMGDQQYVELYHPIVLVAPASVAEWMCITRRVTVVQTEQELLEAESQQLGWSLLAPPPLPPSPPSPKEREKRQQKPKQQEEVQKQQSQRPPLLPSAAKGTAQSSHREGSGKNAKNDAAKLPVKSSAATATVSSSTSMISIPAPRRAGGQGESGIDSGKTKETNSIPRKENGDRRAKNDANLQ</sequence>
<dbReference type="InterPro" id="IPR000387">
    <property type="entry name" value="Tyr_Pase_dom"/>
</dbReference>
<feature type="compositionally biased region" description="Basic and acidic residues" evidence="10">
    <location>
        <begin position="262"/>
        <end position="275"/>
    </location>
</feature>
<dbReference type="InterPro" id="IPR004861">
    <property type="entry name" value="Siw14-like"/>
</dbReference>
<dbReference type="GO" id="GO:0016791">
    <property type="term" value="F:phosphatase activity"/>
    <property type="evidence" value="ECO:0007669"/>
    <property type="project" value="InterPro"/>
</dbReference>
<evidence type="ECO:0000256" key="1">
    <source>
        <dbReference type="ARBA" id="ARBA00004496"/>
    </source>
</evidence>
<dbReference type="VEuPathDB" id="TriTrypDB:TcBrA4_0054540"/>
<feature type="domain" description="Tyrosine specific protein phosphatases" evidence="12">
    <location>
        <begin position="92"/>
        <end position="151"/>
    </location>
</feature>
<dbReference type="PROSITE" id="PS00383">
    <property type="entry name" value="TYR_PHOSPHATASE_1"/>
    <property type="match status" value="1"/>
</dbReference>
<dbReference type="AlphaFoldDB" id="A0A2V2V7M8"/>
<evidence type="ECO:0000256" key="9">
    <source>
        <dbReference type="ARBA" id="ARBA00048424"/>
    </source>
</evidence>
<dbReference type="VEuPathDB" id="TriTrypDB:C4B63_38g150"/>
<dbReference type="VEuPathDB" id="TriTrypDB:TcCL_NonESM06712"/>
<evidence type="ECO:0000313" key="13">
    <source>
        <dbReference type="EMBL" id="PWU92390.1"/>
    </source>
</evidence>
<name>A0A2V2V7M8_TRYCR</name>
<dbReference type="InterPro" id="IPR020428">
    <property type="entry name" value="PFA-DSPs"/>
</dbReference>
<dbReference type="GO" id="GO:0008486">
    <property type="term" value="F:diphosphoinositol-polyphosphate diphosphatase activity"/>
    <property type="evidence" value="ECO:0007669"/>
    <property type="project" value="UniProtKB-EC"/>
</dbReference>
<dbReference type="Gene3D" id="3.90.190.10">
    <property type="entry name" value="Protein tyrosine phosphatase superfamily"/>
    <property type="match status" value="1"/>
</dbReference>
<evidence type="ECO:0000256" key="8">
    <source>
        <dbReference type="ARBA" id="ARBA00047927"/>
    </source>
</evidence>
<feature type="compositionally biased region" description="Pro residues" evidence="10">
    <location>
        <begin position="213"/>
        <end position="223"/>
    </location>
</feature>
<dbReference type="SUPFAM" id="SSF52799">
    <property type="entry name" value="(Phosphotyrosine protein) phosphatases II"/>
    <property type="match status" value="1"/>
</dbReference>
<dbReference type="PANTHER" id="PTHR31126">
    <property type="entry name" value="TYROSINE-PROTEIN PHOSPHATASE"/>
    <property type="match status" value="1"/>
</dbReference>
<organism evidence="13 14">
    <name type="scientific">Trypanosoma cruzi</name>
    <dbReference type="NCBI Taxonomy" id="5693"/>
    <lineage>
        <taxon>Eukaryota</taxon>
        <taxon>Discoba</taxon>
        <taxon>Euglenozoa</taxon>
        <taxon>Kinetoplastea</taxon>
        <taxon>Metakinetoplastina</taxon>
        <taxon>Trypanosomatida</taxon>
        <taxon>Trypanosomatidae</taxon>
        <taxon>Trypanosoma</taxon>
        <taxon>Schizotrypanum</taxon>
    </lineage>
</organism>
<dbReference type="EC" id="3.6.1.52" evidence="2"/>
<comment type="catalytic activity">
    <reaction evidence="7">
        <text>3,5-bis(diphospho)-1D-myo-inositol 1,2,4,6-tetrakisphosphate + H2O = 3-diphospho-1D-myo-inositol 1,2,4,5,6-pentakisphosphate + phosphate + 2 H(+)</text>
        <dbReference type="Rhea" id="RHEA:56312"/>
        <dbReference type="ChEBI" id="CHEBI:15377"/>
        <dbReference type="ChEBI" id="CHEBI:15378"/>
        <dbReference type="ChEBI" id="CHEBI:43474"/>
        <dbReference type="ChEBI" id="CHEBI:140372"/>
        <dbReference type="ChEBI" id="CHEBI:140374"/>
        <dbReference type="EC" id="3.6.1.52"/>
    </reaction>
    <physiologicalReaction direction="left-to-right" evidence="7">
        <dbReference type="Rhea" id="RHEA:56313"/>
    </physiologicalReaction>
</comment>
<comment type="catalytic activity">
    <reaction evidence="6">
        <text>5-diphospho-1D-myo-inositol 1,2,3,4,6-pentakisphosphate + H2O = 1D-myo-inositol hexakisphosphate + phosphate + H(+)</text>
        <dbReference type="Rhea" id="RHEA:22384"/>
        <dbReference type="ChEBI" id="CHEBI:15377"/>
        <dbReference type="ChEBI" id="CHEBI:15378"/>
        <dbReference type="ChEBI" id="CHEBI:43474"/>
        <dbReference type="ChEBI" id="CHEBI:58130"/>
        <dbReference type="ChEBI" id="CHEBI:58628"/>
        <dbReference type="EC" id="3.6.1.52"/>
    </reaction>
    <physiologicalReaction direction="left-to-right" evidence="6">
        <dbReference type="Rhea" id="RHEA:22385"/>
    </physiologicalReaction>
</comment>
<dbReference type="VEuPathDB" id="TriTrypDB:TCSYLVIO_007157"/>
<evidence type="ECO:0000256" key="6">
    <source>
        <dbReference type="ARBA" id="ARBA00047342"/>
    </source>
</evidence>
<dbReference type="CDD" id="cd14528">
    <property type="entry name" value="PFA-DSP_Siw14"/>
    <property type="match status" value="1"/>
</dbReference>
<feature type="region of interest" description="Disordered" evidence="10">
    <location>
        <begin position="210"/>
        <end position="340"/>
    </location>
</feature>
<dbReference type="PRINTS" id="PR01911">
    <property type="entry name" value="PFDSPHPHTASE"/>
</dbReference>
<evidence type="ECO:0000259" key="12">
    <source>
        <dbReference type="PROSITE" id="PS50056"/>
    </source>
</evidence>
<dbReference type="VEuPathDB" id="TriTrypDB:ECC02_008341"/>
<dbReference type="VEuPathDB" id="TriTrypDB:TcG_07772"/>